<name>A0A9D8KCY9_9DELT</name>
<sequence>TTYTTLQQVNTLPHDFNSYRLGNSHCRYTLMEIDERIKKCVAFACYKDELNDNNEPNRIAGTIFFIAVGLDKLEVTRFYYAVTAKHVVEWIEENCVDDKLTIRINKKDGGYTYVDTELSDWKFHPCDSSVDVAVLSFGGHGSKYSASKYDIQYLSTEMIITEEAIRKCGISEGHDVFLTGLFVNHFGEHRNLPIIRTGNISLMPEEPIQDTDYGPMEAYLIEVRSIGGLSGSPVFVYSNMTLCKKDTSLTVSLGPTFSLLGLVHGHWDLKVSEEDMLLKDILPEKWINMGLAIVVPATKILEVLDQKCFKDIRDVVRRKELKKRKPVMD</sequence>
<reference evidence="1" key="2">
    <citation type="submission" date="2021-01" db="EMBL/GenBank/DDBJ databases">
        <authorList>
            <person name="Hahn C.R."/>
            <person name="Youssef N.H."/>
            <person name="Elshahed M."/>
        </authorList>
    </citation>
    <scope>NUCLEOTIDE SEQUENCE</scope>
    <source>
        <strain evidence="1">Zod_Metabat.24</strain>
    </source>
</reference>
<organism evidence="1 2">
    <name type="scientific">Candidatus Zymogenus saltonus</name>
    <dbReference type="NCBI Taxonomy" id="2844893"/>
    <lineage>
        <taxon>Bacteria</taxon>
        <taxon>Deltaproteobacteria</taxon>
        <taxon>Candidatus Zymogenia</taxon>
        <taxon>Candidatus Zymogeniales</taxon>
        <taxon>Candidatus Zymogenaceae</taxon>
        <taxon>Candidatus Zymogenus</taxon>
    </lineage>
</organism>
<accession>A0A9D8KCY9</accession>
<evidence type="ECO:0000313" key="2">
    <source>
        <dbReference type="Proteomes" id="UP000809273"/>
    </source>
</evidence>
<proteinExistence type="predicted"/>
<dbReference type="SUPFAM" id="SSF50494">
    <property type="entry name" value="Trypsin-like serine proteases"/>
    <property type="match status" value="1"/>
</dbReference>
<evidence type="ECO:0000313" key="1">
    <source>
        <dbReference type="EMBL" id="MBN1572197.1"/>
    </source>
</evidence>
<gene>
    <name evidence="1" type="ORF">JW984_03255</name>
</gene>
<dbReference type="InterPro" id="IPR009003">
    <property type="entry name" value="Peptidase_S1_PA"/>
</dbReference>
<dbReference type="EMBL" id="JAFGIX010000016">
    <property type="protein sequence ID" value="MBN1572197.1"/>
    <property type="molecule type" value="Genomic_DNA"/>
</dbReference>
<dbReference type="Proteomes" id="UP000809273">
    <property type="component" value="Unassembled WGS sequence"/>
</dbReference>
<dbReference type="AlphaFoldDB" id="A0A9D8KCY9"/>
<reference evidence="1" key="1">
    <citation type="journal article" date="2021" name="Environ. Microbiol.">
        <title>Genomic characterization of three novel Desulfobacterota classes expand the metabolic and phylogenetic diversity of the phylum.</title>
        <authorList>
            <person name="Murphy C.L."/>
            <person name="Biggerstaff J."/>
            <person name="Eichhorn A."/>
            <person name="Ewing E."/>
            <person name="Shahan R."/>
            <person name="Soriano D."/>
            <person name="Stewart S."/>
            <person name="VanMol K."/>
            <person name="Walker R."/>
            <person name="Walters P."/>
            <person name="Elshahed M.S."/>
            <person name="Youssef N.H."/>
        </authorList>
    </citation>
    <scope>NUCLEOTIDE SEQUENCE</scope>
    <source>
        <strain evidence="1">Zod_Metabat.24</strain>
    </source>
</reference>
<feature type="non-terminal residue" evidence="1">
    <location>
        <position position="1"/>
    </location>
</feature>
<comment type="caution">
    <text evidence="1">The sequence shown here is derived from an EMBL/GenBank/DDBJ whole genome shotgun (WGS) entry which is preliminary data.</text>
</comment>
<protein>
    <submittedName>
        <fullName evidence="1">Uncharacterized protein</fullName>
    </submittedName>
</protein>